<organism evidence="1 2">
    <name type="scientific">Cardamine amara subsp. amara</name>
    <dbReference type="NCBI Taxonomy" id="228776"/>
    <lineage>
        <taxon>Eukaryota</taxon>
        <taxon>Viridiplantae</taxon>
        <taxon>Streptophyta</taxon>
        <taxon>Embryophyta</taxon>
        <taxon>Tracheophyta</taxon>
        <taxon>Spermatophyta</taxon>
        <taxon>Magnoliopsida</taxon>
        <taxon>eudicotyledons</taxon>
        <taxon>Gunneridae</taxon>
        <taxon>Pentapetalae</taxon>
        <taxon>rosids</taxon>
        <taxon>malvids</taxon>
        <taxon>Brassicales</taxon>
        <taxon>Brassicaceae</taxon>
        <taxon>Cardamineae</taxon>
        <taxon>Cardamine</taxon>
    </lineage>
</organism>
<dbReference type="Proteomes" id="UP001558713">
    <property type="component" value="Unassembled WGS sequence"/>
</dbReference>
<gene>
    <name evidence="1" type="ORF">V5N11_025695</name>
</gene>
<protein>
    <submittedName>
        <fullName evidence="1">Uncharacterized protein</fullName>
    </submittedName>
</protein>
<evidence type="ECO:0000313" key="2">
    <source>
        <dbReference type="Proteomes" id="UP001558713"/>
    </source>
</evidence>
<reference evidence="1 2" key="1">
    <citation type="submission" date="2024-04" db="EMBL/GenBank/DDBJ databases">
        <title>Genome assembly C_amara_ONT_v2.</title>
        <authorList>
            <person name="Yant L."/>
            <person name="Moore C."/>
            <person name="Slenker M."/>
        </authorList>
    </citation>
    <scope>NUCLEOTIDE SEQUENCE [LARGE SCALE GENOMIC DNA]</scope>
    <source>
        <tissue evidence="1">Leaf</tissue>
    </source>
</reference>
<accession>A0ABD1BPB5</accession>
<sequence length="122" mass="13522">MGVKTKNEATLISILWAVDCMNAHHMNQVNFAVEASEMVGAVNRPKAWPSFSFQSNEILHSLEKMNALKFTQEPHNANRGATLIAQSSSNHPRLQSYVATGGPLWLEELFENERSAALVVQS</sequence>
<dbReference type="AlphaFoldDB" id="A0ABD1BPB5"/>
<dbReference type="EMBL" id="JBANAX010000191">
    <property type="protein sequence ID" value="KAL1219047.1"/>
    <property type="molecule type" value="Genomic_DNA"/>
</dbReference>
<evidence type="ECO:0000313" key="1">
    <source>
        <dbReference type="EMBL" id="KAL1219047.1"/>
    </source>
</evidence>
<keyword evidence="2" id="KW-1185">Reference proteome</keyword>
<name>A0ABD1BPB5_CARAN</name>
<comment type="caution">
    <text evidence="1">The sequence shown here is derived from an EMBL/GenBank/DDBJ whole genome shotgun (WGS) entry which is preliminary data.</text>
</comment>
<proteinExistence type="predicted"/>